<proteinExistence type="predicted"/>
<keyword evidence="2" id="KW-0472">Membrane</keyword>
<dbReference type="PANTHER" id="PTHR33115">
    <property type="entry name" value="ARM REPEAT SUPERFAMILY PROTEIN"/>
    <property type="match status" value="1"/>
</dbReference>
<dbReference type="EMBL" id="JAAALK010000289">
    <property type="protein sequence ID" value="KAG8048922.1"/>
    <property type="molecule type" value="Genomic_DNA"/>
</dbReference>
<protein>
    <submittedName>
        <fullName evidence="3">Uncharacterized protein</fullName>
    </submittedName>
</protein>
<feature type="transmembrane region" description="Helical" evidence="2">
    <location>
        <begin position="53"/>
        <end position="72"/>
    </location>
</feature>
<keyword evidence="2" id="KW-0812">Transmembrane</keyword>
<dbReference type="AlphaFoldDB" id="A0A8J5RL43"/>
<comment type="caution">
    <text evidence="3">The sequence shown here is derived from an EMBL/GenBank/DDBJ whole genome shotgun (WGS) entry which is preliminary data.</text>
</comment>
<evidence type="ECO:0000313" key="4">
    <source>
        <dbReference type="Proteomes" id="UP000729402"/>
    </source>
</evidence>
<feature type="transmembrane region" description="Helical" evidence="2">
    <location>
        <begin position="133"/>
        <end position="151"/>
    </location>
</feature>
<organism evidence="3 4">
    <name type="scientific">Zizania palustris</name>
    <name type="common">Northern wild rice</name>
    <dbReference type="NCBI Taxonomy" id="103762"/>
    <lineage>
        <taxon>Eukaryota</taxon>
        <taxon>Viridiplantae</taxon>
        <taxon>Streptophyta</taxon>
        <taxon>Embryophyta</taxon>
        <taxon>Tracheophyta</taxon>
        <taxon>Spermatophyta</taxon>
        <taxon>Magnoliopsida</taxon>
        <taxon>Liliopsida</taxon>
        <taxon>Poales</taxon>
        <taxon>Poaceae</taxon>
        <taxon>BOP clade</taxon>
        <taxon>Oryzoideae</taxon>
        <taxon>Oryzeae</taxon>
        <taxon>Zizaniinae</taxon>
        <taxon>Zizania</taxon>
    </lineage>
</organism>
<reference evidence="3" key="2">
    <citation type="submission" date="2021-02" db="EMBL/GenBank/DDBJ databases">
        <authorList>
            <person name="Kimball J.A."/>
            <person name="Haas M.W."/>
            <person name="Macchietto M."/>
            <person name="Kono T."/>
            <person name="Duquette J."/>
            <person name="Shao M."/>
        </authorList>
    </citation>
    <scope>NUCLEOTIDE SEQUENCE</scope>
    <source>
        <tissue evidence="3">Fresh leaf tissue</tissue>
    </source>
</reference>
<dbReference type="PANTHER" id="PTHR33115:SF22">
    <property type="entry name" value="OS12G0449900 PROTEIN"/>
    <property type="match status" value="1"/>
</dbReference>
<dbReference type="OrthoDB" id="693651at2759"/>
<name>A0A8J5RL43_ZIZPA</name>
<accession>A0A8J5RL43</accession>
<keyword evidence="2" id="KW-1133">Transmembrane helix</keyword>
<evidence type="ECO:0000256" key="2">
    <source>
        <dbReference type="SAM" id="Phobius"/>
    </source>
</evidence>
<reference evidence="3" key="1">
    <citation type="journal article" date="2021" name="bioRxiv">
        <title>Whole Genome Assembly and Annotation of Northern Wild Rice, Zizania palustris L., Supports a Whole Genome Duplication in the Zizania Genus.</title>
        <authorList>
            <person name="Haas M."/>
            <person name="Kono T."/>
            <person name="Macchietto M."/>
            <person name="Millas R."/>
            <person name="McGilp L."/>
            <person name="Shao M."/>
            <person name="Duquette J."/>
            <person name="Hirsch C.N."/>
            <person name="Kimball J."/>
        </authorList>
    </citation>
    <scope>NUCLEOTIDE SEQUENCE</scope>
    <source>
        <tissue evidence="3">Fresh leaf tissue</tissue>
    </source>
</reference>
<feature type="coiled-coil region" evidence="1">
    <location>
        <begin position="264"/>
        <end position="291"/>
    </location>
</feature>
<keyword evidence="4" id="KW-1185">Reference proteome</keyword>
<gene>
    <name evidence="3" type="ORF">GUJ93_ZPchr0009g592</name>
</gene>
<feature type="transmembrane region" description="Helical" evidence="2">
    <location>
        <begin position="107"/>
        <end position="127"/>
    </location>
</feature>
<keyword evidence="1" id="KW-0175">Coiled coil</keyword>
<feature type="transmembrane region" description="Helical" evidence="2">
    <location>
        <begin position="20"/>
        <end position="41"/>
    </location>
</feature>
<evidence type="ECO:0000256" key="1">
    <source>
        <dbReference type="SAM" id="Coils"/>
    </source>
</evidence>
<sequence length="293" mass="32705">MASDWAEEELINRYAVLMGYLSMAVRGLGFLVVLWTTVVLLGGFVTALGKKDFWCLTIITLVQTAGVFDVFLNEKLSYIRKSFSGFVTTVLGMVFRNENPNCSCLQILVTTVLLVLQLLVLAVSIVILCILGAVYLFGLLIAVGLSLWRLIQHDYAPSSGDANANLAPALKVLYSLALIQGVLFFYRFALRFPAKWIANNVAGHYGFQEEDHAGHKSVMDYLLQTRVECDKNPSFARGRNLVTFAFALMMKPESTSSGDFASGARILDKILQKEEERRNDAELRNDEELRNDK</sequence>
<dbReference type="Proteomes" id="UP000729402">
    <property type="component" value="Unassembled WGS sequence"/>
</dbReference>
<evidence type="ECO:0000313" key="3">
    <source>
        <dbReference type="EMBL" id="KAG8048922.1"/>
    </source>
</evidence>
<feature type="transmembrane region" description="Helical" evidence="2">
    <location>
        <begin position="172"/>
        <end position="190"/>
    </location>
</feature>